<dbReference type="Pfam" id="PF00630">
    <property type="entry name" value="Filamin"/>
    <property type="match status" value="2"/>
</dbReference>
<evidence type="ECO:0000256" key="3">
    <source>
        <dbReference type="PROSITE-ProRule" id="PRU00087"/>
    </source>
</evidence>
<dbReference type="InterPro" id="IPR044801">
    <property type="entry name" value="Filamin"/>
</dbReference>
<feature type="repeat" description="Filamin" evidence="3">
    <location>
        <begin position="204"/>
        <end position="284"/>
    </location>
</feature>
<dbReference type="InterPro" id="IPR014756">
    <property type="entry name" value="Ig_E-set"/>
</dbReference>
<evidence type="ECO:0000256" key="4">
    <source>
        <dbReference type="SAM" id="Phobius"/>
    </source>
</evidence>
<dbReference type="GO" id="GO:0051015">
    <property type="term" value="F:actin filament binding"/>
    <property type="evidence" value="ECO:0007669"/>
    <property type="project" value="InterPro"/>
</dbReference>
<evidence type="ECO:0000256" key="2">
    <source>
        <dbReference type="ARBA" id="ARBA00022737"/>
    </source>
</evidence>
<dbReference type="Gene3D" id="2.60.40.10">
    <property type="entry name" value="Immunoglobulins"/>
    <property type="match status" value="3"/>
</dbReference>
<comment type="similarity">
    <text evidence="1">Belongs to the filamin family.</text>
</comment>
<name>A0A0D8XDF2_DICVI</name>
<keyword evidence="6" id="KW-1185">Reference proteome</keyword>
<evidence type="ECO:0000313" key="6">
    <source>
        <dbReference type="Proteomes" id="UP000053766"/>
    </source>
</evidence>
<keyword evidence="4" id="KW-0472">Membrane</keyword>
<dbReference type="Proteomes" id="UP000053766">
    <property type="component" value="Unassembled WGS sequence"/>
</dbReference>
<dbReference type="AlphaFoldDB" id="A0A0D8XDF2"/>
<dbReference type="PROSITE" id="PS50194">
    <property type="entry name" value="FILAMIN_REPEAT"/>
    <property type="match status" value="3"/>
</dbReference>
<evidence type="ECO:0000313" key="5">
    <source>
        <dbReference type="EMBL" id="KJH40456.1"/>
    </source>
</evidence>
<organism evidence="5 6">
    <name type="scientific">Dictyocaulus viviparus</name>
    <name type="common">Bovine lungworm</name>
    <dbReference type="NCBI Taxonomy" id="29172"/>
    <lineage>
        <taxon>Eukaryota</taxon>
        <taxon>Metazoa</taxon>
        <taxon>Ecdysozoa</taxon>
        <taxon>Nematoda</taxon>
        <taxon>Chromadorea</taxon>
        <taxon>Rhabditida</taxon>
        <taxon>Rhabditina</taxon>
        <taxon>Rhabditomorpha</taxon>
        <taxon>Strongyloidea</taxon>
        <taxon>Metastrongylidae</taxon>
        <taxon>Dictyocaulus</taxon>
    </lineage>
</organism>
<protein>
    <submittedName>
        <fullName evidence="5">Filamin/ABP280 repeat protein</fullName>
    </submittedName>
</protein>
<dbReference type="InterPro" id="IPR013783">
    <property type="entry name" value="Ig-like_fold"/>
</dbReference>
<dbReference type="SUPFAM" id="SSF81296">
    <property type="entry name" value="E set domains"/>
    <property type="match status" value="3"/>
</dbReference>
<feature type="transmembrane region" description="Helical" evidence="4">
    <location>
        <begin position="330"/>
        <end position="350"/>
    </location>
</feature>
<dbReference type="PANTHER" id="PTHR38537">
    <property type="entry name" value="JITTERBUG, ISOFORM N"/>
    <property type="match status" value="1"/>
</dbReference>
<evidence type="ECO:0000256" key="1">
    <source>
        <dbReference type="ARBA" id="ARBA00009238"/>
    </source>
</evidence>
<dbReference type="GO" id="GO:0030036">
    <property type="term" value="P:actin cytoskeleton organization"/>
    <property type="evidence" value="ECO:0007669"/>
    <property type="project" value="InterPro"/>
</dbReference>
<keyword evidence="2" id="KW-0677">Repeat</keyword>
<gene>
    <name evidence="5" type="ORF">DICVIV_13586</name>
</gene>
<proteinExistence type="inferred from homology"/>
<reference evidence="6" key="2">
    <citation type="journal article" date="2016" name="Sci. Rep.">
        <title>Dictyocaulus viviparus genome, variome and transcriptome elucidate lungworm biology and support future intervention.</title>
        <authorList>
            <person name="McNulty S.N."/>
            <person name="Strube C."/>
            <person name="Rosa B.A."/>
            <person name="Martin J.C."/>
            <person name="Tyagi R."/>
            <person name="Choi Y.J."/>
            <person name="Wang Q."/>
            <person name="Hallsworth Pepin K."/>
            <person name="Zhang X."/>
            <person name="Ozersky P."/>
            <person name="Wilson R.K."/>
            <person name="Sternberg P.W."/>
            <person name="Gasser R.B."/>
            <person name="Mitreva M."/>
        </authorList>
    </citation>
    <scope>NUCLEOTIDE SEQUENCE [LARGE SCALE GENOMIC DNA]</scope>
    <source>
        <strain evidence="6">HannoverDv2000</strain>
    </source>
</reference>
<dbReference type="EMBL" id="KN717201">
    <property type="protein sequence ID" value="KJH40456.1"/>
    <property type="molecule type" value="Genomic_DNA"/>
</dbReference>
<reference evidence="5 6" key="1">
    <citation type="submission" date="2013-11" db="EMBL/GenBank/DDBJ databases">
        <title>Draft genome of the bovine lungworm Dictyocaulus viviparus.</title>
        <authorList>
            <person name="Mitreva M."/>
        </authorList>
    </citation>
    <scope>NUCLEOTIDE SEQUENCE [LARGE SCALE GENOMIC DNA]</scope>
    <source>
        <strain evidence="5 6">HannoverDv2000</strain>
    </source>
</reference>
<keyword evidence="4" id="KW-1133">Transmembrane helix</keyword>
<dbReference type="InterPro" id="IPR001298">
    <property type="entry name" value="Filamin/ABP280_rpt"/>
</dbReference>
<sequence length="351" mass="38796">MSINLFYKTSKRVELPSSPIFLHVLSLEESSVDQLPLSKSLRDDVTAISSESNVQKSDSCKDVDISYKSFAEPRFHTIKQLKIRNNPGVRLEPSVHQKMTLRSADIGLVSFSGLSEPCSVGSIVEVVINAHGECEAGSVQVDAMSPNGRTHNCIVSKRDKSYTATFTPQQVGVWKIGVLYNGEHIRGSPFSCQVFDASLVQVYGLDVGLVGQELKFNINTSEAGQGNLEVTVLRQGRHIPVRISEEYSPQVYRVIFVPDGAGQYRIHVLFNRMEVKGSPFILEIADVSTVSVFGDQLHGASVGRPASFMIHAPSATSKDITVEITGMNRVFFLFIVVFYSKITVYNHFYLV</sequence>
<dbReference type="InterPro" id="IPR017868">
    <property type="entry name" value="Filamin/ABP280_repeat-like"/>
</dbReference>
<feature type="repeat" description="Filamin" evidence="3">
    <location>
        <begin position="282"/>
        <end position="326"/>
    </location>
</feature>
<dbReference type="OrthoDB" id="18740at2759"/>
<feature type="repeat" description="Filamin" evidence="3">
    <location>
        <begin position="113"/>
        <end position="194"/>
    </location>
</feature>
<dbReference type="STRING" id="29172.A0A0D8XDF2"/>
<keyword evidence="4" id="KW-0812">Transmembrane</keyword>
<accession>A0A0D8XDF2</accession>
<dbReference type="SMART" id="SM00557">
    <property type="entry name" value="IG_FLMN"/>
    <property type="match status" value="2"/>
</dbReference>
<dbReference type="PANTHER" id="PTHR38537:SF8">
    <property type="entry name" value="FILAMIN-A"/>
    <property type="match status" value="1"/>
</dbReference>